<comment type="caution">
    <text evidence="3">The sequence shown here is derived from an EMBL/GenBank/DDBJ whole genome shotgun (WGS) entry which is preliminary data.</text>
</comment>
<dbReference type="RefSeq" id="WP_346080377.1">
    <property type="nucleotide sequence ID" value="NZ_BAAATL010000057.1"/>
</dbReference>
<dbReference type="Pfam" id="PF00589">
    <property type="entry name" value="Phage_integrase"/>
    <property type="match status" value="1"/>
</dbReference>
<accession>A0ABP6ADP1</accession>
<dbReference type="PROSITE" id="PS51898">
    <property type="entry name" value="TYR_RECOMBINASE"/>
    <property type="match status" value="1"/>
</dbReference>
<evidence type="ECO:0000259" key="2">
    <source>
        <dbReference type="PROSITE" id="PS51898"/>
    </source>
</evidence>
<name>A0ABP6ADP1_9ACTN</name>
<proteinExistence type="predicted"/>
<dbReference type="Proteomes" id="UP001501721">
    <property type="component" value="Unassembled WGS sequence"/>
</dbReference>
<sequence length="67" mass="7464">MTPHVLRHFCASELYSGGLDLVAIQAILEHSWIATTMRYVHVQQTRVEDASLAGQQRAAKRLEGLMG</sequence>
<dbReference type="InterPro" id="IPR013762">
    <property type="entry name" value="Integrase-like_cat_sf"/>
</dbReference>
<dbReference type="EMBL" id="BAAATL010000057">
    <property type="protein sequence ID" value="GAA2512981.1"/>
    <property type="molecule type" value="Genomic_DNA"/>
</dbReference>
<protein>
    <recommendedName>
        <fullName evidence="2">Tyr recombinase domain-containing protein</fullName>
    </recommendedName>
</protein>
<gene>
    <name evidence="3" type="ORF">GCM10010422_76580</name>
</gene>
<keyword evidence="1" id="KW-0233">DNA recombination</keyword>
<dbReference type="InterPro" id="IPR011010">
    <property type="entry name" value="DNA_brk_join_enz"/>
</dbReference>
<dbReference type="InterPro" id="IPR002104">
    <property type="entry name" value="Integrase_catalytic"/>
</dbReference>
<feature type="domain" description="Tyr recombinase" evidence="2">
    <location>
        <begin position="1"/>
        <end position="54"/>
    </location>
</feature>
<evidence type="ECO:0000313" key="4">
    <source>
        <dbReference type="Proteomes" id="UP001501721"/>
    </source>
</evidence>
<dbReference type="SUPFAM" id="SSF56349">
    <property type="entry name" value="DNA breaking-rejoining enzymes"/>
    <property type="match status" value="1"/>
</dbReference>
<reference evidence="4" key="1">
    <citation type="journal article" date="2019" name="Int. J. Syst. Evol. Microbiol.">
        <title>The Global Catalogue of Microorganisms (GCM) 10K type strain sequencing project: providing services to taxonomists for standard genome sequencing and annotation.</title>
        <authorList>
            <consortium name="The Broad Institute Genomics Platform"/>
            <consortium name="The Broad Institute Genome Sequencing Center for Infectious Disease"/>
            <person name="Wu L."/>
            <person name="Ma J."/>
        </authorList>
    </citation>
    <scope>NUCLEOTIDE SEQUENCE [LARGE SCALE GENOMIC DNA]</scope>
    <source>
        <strain evidence="4">JCM 6923</strain>
    </source>
</reference>
<evidence type="ECO:0000313" key="3">
    <source>
        <dbReference type="EMBL" id="GAA2512981.1"/>
    </source>
</evidence>
<evidence type="ECO:0000256" key="1">
    <source>
        <dbReference type="ARBA" id="ARBA00023172"/>
    </source>
</evidence>
<organism evidence="3 4">
    <name type="scientific">Streptomyces graminearus</name>
    <dbReference type="NCBI Taxonomy" id="284030"/>
    <lineage>
        <taxon>Bacteria</taxon>
        <taxon>Bacillati</taxon>
        <taxon>Actinomycetota</taxon>
        <taxon>Actinomycetes</taxon>
        <taxon>Kitasatosporales</taxon>
        <taxon>Streptomycetaceae</taxon>
        <taxon>Streptomyces</taxon>
    </lineage>
</organism>
<keyword evidence="4" id="KW-1185">Reference proteome</keyword>
<dbReference type="Gene3D" id="1.10.443.10">
    <property type="entry name" value="Intergrase catalytic core"/>
    <property type="match status" value="1"/>
</dbReference>